<evidence type="ECO:0000313" key="2">
    <source>
        <dbReference type="Proteomes" id="UP001479933"/>
    </source>
</evidence>
<accession>A0ABZ2TXJ1</accession>
<keyword evidence="2" id="KW-1185">Reference proteome</keyword>
<gene>
    <name evidence="1" type="ORF">RVF87_13830</name>
</gene>
<name>A0ABZ2TXJ1_9ACTN</name>
<reference evidence="1 2" key="1">
    <citation type="journal article" date="2023" name="Virus Evol.">
        <title>Computational host range prediction-The good, the bad, and the ugly.</title>
        <authorList>
            <person name="Howell A.A."/>
            <person name="Versoza C.J."/>
            <person name="Pfeifer S.P."/>
        </authorList>
    </citation>
    <scope>NUCLEOTIDE SEQUENCE [LARGE SCALE GENOMIC DNA]</scope>
    <source>
        <strain evidence="1 2">1610/1b</strain>
    </source>
</reference>
<sequence length="223" mass="24911">MTLTLYPAYDSVFATDEALGIFYPLCTLTTDDGQDFHFVSSTGLWRADESVTTEFRLEGGRYSLVDDASAFQGADGARPLFAALDADFAHHGEQYLADELRSGEYVQKLEDQVSHLASEDLDLEYFLTTFYCFAVNRLIFTSSGTFNQFRHVIEGWADPDPSPVVHEVDESMLEESLEGEDDPFDDDHRLGMIIGSEFFTDGNDEIHLFKATTSTVTVVSAYS</sequence>
<evidence type="ECO:0000313" key="1">
    <source>
        <dbReference type="EMBL" id="WYY06150.1"/>
    </source>
</evidence>
<dbReference type="Proteomes" id="UP001479933">
    <property type="component" value="Chromosome"/>
</dbReference>
<dbReference type="EMBL" id="CP136137">
    <property type="protein sequence ID" value="WYY06150.1"/>
    <property type="molecule type" value="Genomic_DNA"/>
</dbReference>
<dbReference type="RefSeq" id="WP_066161903.1">
    <property type="nucleotide sequence ID" value="NZ_CP136137.1"/>
</dbReference>
<protein>
    <submittedName>
        <fullName evidence="1">Uncharacterized protein</fullName>
    </submittedName>
</protein>
<proteinExistence type="predicted"/>
<organism evidence="1 2">
    <name type="scientific">Gordonia hydrophobica</name>
    <dbReference type="NCBI Taxonomy" id="40516"/>
    <lineage>
        <taxon>Bacteria</taxon>
        <taxon>Bacillati</taxon>
        <taxon>Actinomycetota</taxon>
        <taxon>Actinomycetes</taxon>
        <taxon>Mycobacteriales</taxon>
        <taxon>Gordoniaceae</taxon>
        <taxon>Gordonia</taxon>
    </lineage>
</organism>